<evidence type="ECO:0000313" key="4">
    <source>
        <dbReference type="EMBL" id="ACL70115.1"/>
    </source>
</evidence>
<dbReference type="RefSeq" id="WP_012636299.1">
    <property type="nucleotide sequence ID" value="NC_011899.1"/>
</dbReference>
<name>B8CXU6_HALOH</name>
<dbReference type="STRING" id="373903.Hore_13637"/>
<dbReference type="InterPro" id="IPR051796">
    <property type="entry name" value="ISF_SsuE-like"/>
</dbReference>
<dbReference type="InterPro" id="IPR005025">
    <property type="entry name" value="FMN_Rdtase-like_dom"/>
</dbReference>
<evidence type="ECO:0000313" key="5">
    <source>
        <dbReference type="Proteomes" id="UP000000719"/>
    </source>
</evidence>
<dbReference type="eggNOG" id="COG0655">
    <property type="taxonomic scope" value="Bacteria"/>
</dbReference>
<dbReference type="Pfam" id="PF03358">
    <property type="entry name" value="FMN_red"/>
    <property type="match status" value="1"/>
</dbReference>
<dbReference type="PANTHER" id="PTHR43278:SF2">
    <property type="entry name" value="IRON-SULFUR FLAVOPROTEIN"/>
    <property type="match status" value="1"/>
</dbReference>
<dbReference type="EMBL" id="CP001098">
    <property type="protein sequence ID" value="ACL70115.1"/>
    <property type="molecule type" value="Genomic_DNA"/>
</dbReference>
<dbReference type="OrthoDB" id="9805976at2"/>
<dbReference type="KEGG" id="hor:Hore_13637"/>
<proteinExistence type="predicted"/>
<dbReference type="SUPFAM" id="SSF52218">
    <property type="entry name" value="Flavoproteins"/>
    <property type="match status" value="1"/>
</dbReference>
<evidence type="ECO:0000256" key="2">
    <source>
        <dbReference type="ARBA" id="ARBA00022643"/>
    </source>
</evidence>
<evidence type="ECO:0000259" key="3">
    <source>
        <dbReference type="Pfam" id="PF03358"/>
    </source>
</evidence>
<keyword evidence="5" id="KW-1185">Reference proteome</keyword>
<keyword evidence="1" id="KW-0285">Flavoprotein</keyword>
<accession>B8CXU6</accession>
<dbReference type="InterPro" id="IPR029039">
    <property type="entry name" value="Flavoprotein-like_sf"/>
</dbReference>
<dbReference type="Gene3D" id="3.40.50.360">
    <property type="match status" value="1"/>
</dbReference>
<feature type="domain" description="NADPH-dependent FMN reductase-like" evidence="3">
    <location>
        <begin position="1"/>
        <end position="102"/>
    </location>
</feature>
<dbReference type="GO" id="GO:0016491">
    <property type="term" value="F:oxidoreductase activity"/>
    <property type="evidence" value="ECO:0007669"/>
    <property type="project" value="InterPro"/>
</dbReference>
<protein>
    <submittedName>
        <fullName evidence="4">Multimeric flavodoxin WrbA</fullName>
    </submittedName>
</protein>
<dbReference type="PANTHER" id="PTHR43278">
    <property type="entry name" value="NAD(P)H-DEPENDENT FMN-CONTAINING OXIDOREDUCTASE YWQN-RELATED"/>
    <property type="match status" value="1"/>
</dbReference>
<dbReference type="AlphaFoldDB" id="B8CXU6"/>
<organism evidence="4 5">
    <name type="scientific">Halothermothrix orenii (strain H 168 / OCM 544 / DSM 9562)</name>
    <dbReference type="NCBI Taxonomy" id="373903"/>
    <lineage>
        <taxon>Bacteria</taxon>
        <taxon>Bacillati</taxon>
        <taxon>Bacillota</taxon>
        <taxon>Clostridia</taxon>
        <taxon>Halanaerobiales</taxon>
        <taxon>Halothermotrichaceae</taxon>
        <taxon>Halothermothrix</taxon>
    </lineage>
</organism>
<keyword evidence="2" id="KW-0288">FMN</keyword>
<dbReference type="HOGENOM" id="CLU_121336_0_0_9"/>
<dbReference type="Proteomes" id="UP000000719">
    <property type="component" value="Chromosome"/>
</dbReference>
<evidence type="ECO:0000256" key="1">
    <source>
        <dbReference type="ARBA" id="ARBA00022630"/>
    </source>
</evidence>
<reference evidence="4 5" key="1">
    <citation type="journal article" date="2009" name="PLoS ONE">
        <title>Genome analysis of the anaerobic thermohalophilic bacterium Halothermothrix orenii.</title>
        <authorList>
            <person name="Mavromatis K."/>
            <person name="Ivanova N."/>
            <person name="Anderson I."/>
            <person name="Lykidis A."/>
            <person name="Hooper S.D."/>
            <person name="Sun H."/>
            <person name="Kunin V."/>
            <person name="Lapidus A."/>
            <person name="Hugenholtz P."/>
            <person name="Patel B."/>
            <person name="Kyrpides N.C."/>
        </authorList>
    </citation>
    <scope>NUCLEOTIDE SEQUENCE [LARGE SCALE GENOMIC DNA]</scope>
    <source>
        <strain evidence="5">H 168 / OCM 544 / DSM 9562</strain>
    </source>
</reference>
<gene>
    <name evidence="4" type="ordered locus">Hore_13637</name>
</gene>
<sequence length="191" mass="22037">MKALLLNGEKDNKSLNVYSKIIRKELKSRDYEVNTVILHEKRIADCIGCFGCWIKKPGVCIIDDYAQKIANMFINSDLVIYLTPIVFGGDSYQLKKALDRMIPLISPFFIKVDGEIHHKPRYKEYPSILGIGVMSNFNEEQVQLFNNLIKRNSINFHSPNYVSEVIVSDKDIDHMQKKINKLLNKVSDKNE</sequence>